<accession>A0ACC2AXI3</accession>
<dbReference type="Proteomes" id="UP001162992">
    <property type="component" value="Chromosome 19"/>
</dbReference>
<evidence type="ECO:0000313" key="1">
    <source>
        <dbReference type="EMBL" id="KAJ7521942.1"/>
    </source>
</evidence>
<evidence type="ECO:0000313" key="2">
    <source>
        <dbReference type="Proteomes" id="UP001162992"/>
    </source>
</evidence>
<comment type="caution">
    <text evidence="1">The sequence shown here is derived from an EMBL/GenBank/DDBJ whole genome shotgun (WGS) entry which is preliminary data.</text>
</comment>
<name>A0ACC2AXI3_DIPCM</name>
<proteinExistence type="predicted"/>
<dbReference type="EMBL" id="CM055110">
    <property type="protein sequence ID" value="KAJ7521942.1"/>
    <property type="molecule type" value="Genomic_DNA"/>
</dbReference>
<keyword evidence="2" id="KW-1185">Reference proteome</keyword>
<reference evidence="2" key="1">
    <citation type="journal article" date="2024" name="Proc. Natl. Acad. Sci. U.S.A.">
        <title>Extraordinary preservation of gene collinearity over three hundred million years revealed in homosporous lycophytes.</title>
        <authorList>
            <person name="Li C."/>
            <person name="Wickell D."/>
            <person name="Kuo L.Y."/>
            <person name="Chen X."/>
            <person name="Nie B."/>
            <person name="Liao X."/>
            <person name="Peng D."/>
            <person name="Ji J."/>
            <person name="Jenkins J."/>
            <person name="Williams M."/>
            <person name="Shu S."/>
            <person name="Plott C."/>
            <person name="Barry K."/>
            <person name="Rajasekar S."/>
            <person name="Grimwood J."/>
            <person name="Han X."/>
            <person name="Sun S."/>
            <person name="Hou Z."/>
            <person name="He W."/>
            <person name="Dai G."/>
            <person name="Sun C."/>
            <person name="Schmutz J."/>
            <person name="Leebens-Mack J.H."/>
            <person name="Li F.W."/>
            <person name="Wang L."/>
        </authorList>
    </citation>
    <scope>NUCLEOTIDE SEQUENCE [LARGE SCALE GENOMIC DNA]</scope>
    <source>
        <strain evidence="2">cv. PW_Plant_1</strain>
    </source>
</reference>
<gene>
    <name evidence="1" type="ORF">O6H91_19G076100</name>
</gene>
<protein>
    <submittedName>
        <fullName evidence="1">Uncharacterized protein</fullName>
    </submittedName>
</protein>
<organism evidence="1 2">
    <name type="scientific">Diphasiastrum complanatum</name>
    <name type="common">Issler's clubmoss</name>
    <name type="synonym">Lycopodium complanatum</name>
    <dbReference type="NCBI Taxonomy" id="34168"/>
    <lineage>
        <taxon>Eukaryota</taxon>
        <taxon>Viridiplantae</taxon>
        <taxon>Streptophyta</taxon>
        <taxon>Embryophyta</taxon>
        <taxon>Tracheophyta</taxon>
        <taxon>Lycopodiopsida</taxon>
        <taxon>Lycopodiales</taxon>
        <taxon>Lycopodiaceae</taxon>
        <taxon>Lycopodioideae</taxon>
        <taxon>Diphasiastrum</taxon>
    </lineage>
</organism>
<sequence>MSPFELNYGFQPTSPTTLGIPRKVPSVVEFLTQMQAKLDLACQSLSKAQAKAETYARENRSYREVERGDMVFLPKSKVI</sequence>